<evidence type="ECO:0000256" key="2">
    <source>
        <dbReference type="ARBA" id="ARBA00008772"/>
    </source>
</evidence>
<dbReference type="GO" id="GO:0004357">
    <property type="term" value="F:glutamate-cysteine ligase activity"/>
    <property type="evidence" value="ECO:0007669"/>
    <property type="project" value="UniProtKB-UniRule"/>
</dbReference>
<dbReference type="GO" id="GO:0046872">
    <property type="term" value="F:metal ion binding"/>
    <property type="evidence" value="ECO:0007669"/>
    <property type="project" value="TreeGrafter"/>
</dbReference>
<comment type="pathway">
    <text evidence="1 8 9">Sulfur metabolism; glutathione biosynthesis; glutathione from L-cysteine and L-glutamate: step 1/2.</text>
</comment>
<accession>A0A545TWG3</accession>
<evidence type="ECO:0000256" key="5">
    <source>
        <dbReference type="ARBA" id="ARBA00022741"/>
    </source>
</evidence>
<feature type="domain" description="Glutamate--cysteine ligase" evidence="10">
    <location>
        <begin position="16"/>
        <end position="380"/>
    </location>
</feature>
<evidence type="ECO:0000256" key="8">
    <source>
        <dbReference type="HAMAP-Rule" id="MF_00578"/>
    </source>
</evidence>
<dbReference type="EMBL" id="VIKS01000016">
    <property type="protein sequence ID" value="TQV81549.1"/>
    <property type="molecule type" value="Genomic_DNA"/>
</dbReference>
<dbReference type="GO" id="GO:0005829">
    <property type="term" value="C:cytosol"/>
    <property type="evidence" value="ECO:0007669"/>
    <property type="project" value="TreeGrafter"/>
</dbReference>
<dbReference type="HAMAP" id="MF_00578">
    <property type="entry name" value="Glu_cys_ligase"/>
    <property type="match status" value="1"/>
</dbReference>
<protein>
    <recommendedName>
        <fullName evidence="8">Glutamate--cysteine ligase</fullName>
        <ecNumber evidence="8">6.3.2.2</ecNumber>
    </recommendedName>
    <alternativeName>
        <fullName evidence="8">Gamma-ECS</fullName>
        <shortName evidence="8">GCS</shortName>
    </alternativeName>
    <alternativeName>
        <fullName evidence="8">Gamma-glutamylcysteine synthetase</fullName>
    </alternativeName>
</protein>
<sequence length="519" mass="59155">MHLLEIADQSLPASLAKHLVGIKRGIEKESLRIQPDGYISQQNHPHALGATLTNPHITTDYSEALPEFITGASSDRLQPLAELMEIHQFAYQNLENSELLWAMSMPCVMGEENDIPIARYGHSNSGRMKEIYRMGLGLRYGRFMQTIAGVHYNFSLPESFWQALHQSENSEMPLQDFISQKYMGLIRNYLRFSWLIPLFFGASPALCESFIKDKNIDLEQLVPGTRYGRFATSLRMSDLGYQNNAQSGLSVNYNCLNEYIKGLEDAISTPDPYYQEIGVTRNGDYQQLNANVLQIENEFYSSIRPKRVSVSGERPTKALRNRGIEYIEVRALDLNPFSPIGIDQSQIAFLDSLLLACLFAKSEPINPREKGEYQSNFKTIVSKGRHPDCCLTMNNGCVPVNEVATELMSQIEPYAALLDKVYQTNDHGDVLSKLRTQLSDLDKTYSGRIVKSIEQRQDGFFPYAMEIAQAHKAFFEKEKLNTERLSHYQQEATLSHQKKLDIENSDTKSFEEFLAHYYE</sequence>
<dbReference type="GO" id="GO:0006750">
    <property type="term" value="P:glutathione biosynthetic process"/>
    <property type="evidence" value="ECO:0007669"/>
    <property type="project" value="UniProtKB-UniRule"/>
</dbReference>
<evidence type="ECO:0000313" key="12">
    <source>
        <dbReference type="Proteomes" id="UP000315439"/>
    </source>
</evidence>
<dbReference type="AlphaFoldDB" id="A0A545TWG3"/>
<comment type="similarity">
    <text evidence="2 8">Belongs to the glutamate--cysteine ligase type 1 family. Type 1 subfamily.</text>
</comment>
<dbReference type="Pfam" id="PF04262">
    <property type="entry name" value="Glu_cys_ligase"/>
    <property type="match status" value="1"/>
</dbReference>
<keyword evidence="3 8" id="KW-0436">Ligase</keyword>
<evidence type="ECO:0000256" key="3">
    <source>
        <dbReference type="ARBA" id="ARBA00022598"/>
    </source>
</evidence>
<keyword evidence="5 8" id="KW-0547">Nucleotide-binding</keyword>
<dbReference type="Proteomes" id="UP000315439">
    <property type="component" value="Unassembled WGS sequence"/>
</dbReference>
<evidence type="ECO:0000256" key="6">
    <source>
        <dbReference type="ARBA" id="ARBA00022840"/>
    </source>
</evidence>
<keyword evidence="4 8" id="KW-0317">Glutathione biosynthesis</keyword>
<name>A0A545TWG3_9GAMM</name>
<evidence type="ECO:0000256" key="4">
    <source>
        <dbReference type="ARBA" id="ARBA00022684"/>
    </source>
</evidence>
<gene>
    <name evidence="8" type="primary">gshA</name>
    <name evidence="11" type="ORF">FLL46_25715</name>
</gene>
<evidence type="ECO:0000259" key="10">
    <source>
        <dbReference type="Pfam" id="PF04262"/>
    </source>
</evidence>
<evidence type="ECO:0000256" key="1">
    <source>
        <dbReference type="ARBA" id="ARBA00005006"/>
    </source>
</evidence>
<dbReference type="GO" id="GO:0005524">
    <property type="term" value="F:ATP binding"/>
    <property type="evidence" value="ECO:0007669"/>
    <property type="project" value="UniProtKB-KW"/>
</dbReference>
<dbReference type="UniPathway" id="UPA00142">
    <property type="reaction ID" value="UER00209"/>
</dbReference>
<dbReference type="SUPFAM" id="SSF55931">
    <property type="entry name" value="Glutamine synthetase/guanido kinase"/>
    <property type="match status" value="1"/>
</dbReference>
<dbReference type="InterPro" id="IPR007370">
    <property type="entry name" value="Glu_cys_ligase"/>
</dbReference>
<comment type="catalytic activity">
    <reaction evidence="7 8 9">
        <text>L-cysteine + L-glutamate + ATP = gamma-L-glutamyl-L-cysteine + ADP + phosphate + H(+)</text>
        <dbReference type="Rhea" id="RHEA:13285"/>
        <dbReference type="ChEBI" id="CHEBI:15378"/>
        <dbReference type="ChEBI" id="CHEBI:29985"/>
        <dbReference type="ChEBI" id="CHEBI:30616"/>
        <dbReference type="ChEBI" id="CHEBI:35235"/>
        <dbReference type="ChEBI" id="CHEBI:43474"/>
        <dbReference type="ChEBI" id="CHEBI:58173"/>
        <dbReference type="ChEBI" id="CHEBI:456216"/>
        <dbReference type="EC" id="6.3.2.2"/>
    </reaction>
</comment>
<dbReference type="PANTHER" id="PTHR38761:SF1">
    <property type="entry name" value="GLUTAMATE--CYSTEINE LIGASE"/>
    <property type="match status" value="1"/>
</dbReference>
<dbReference type="NCBIfam" id="TIGR01434">
    <property type="entry name" value="glu_cys_ligase"/>
    <property type="match status" value="1"/>
</dbReference>
<evidence type="ECO:0000256" key="7">
    <source>
        <dbReference type="ARBA" id="ARBA00048819"/>
    </source>
</evidence>
<keyword evidence="6 8" id="KW-0067">ATP-binding</keyword>
<comment type="caution">
    <text evidence="11">The sequence shown here is derived from an EMBL/GenBank/DDBJ whole genome shotgun (WGS) entry which is preliminary data.</text>
</comment>
<dbReference type="InterPro" id="IPR006334">
    <property type="entry name" value="Glut_cys_ligase"/>
</dbReference>
<reference evidence="11 12" key="1">
    <citation type="submission" date="2019-07" db="EMBL/GenBank/DDBJ databases">
        <title>Draft genome for Aliikangiella sp. M105.</title>
        <authorList>
            <person name="Wang G."/>
        </authorList>
    </citation>
    <scope>NUCLEOTIDE SEQUENCE [LARGE SCALE GENOMIC DNA]</scope>
    <source>
        <strain evidence="11 12">M105</strain>
    </source>
</reference>
<dbReference type="RefSeq" id="WP_142935118.1">
    <property type="nucleotide sequence ID" value="NZ_ML660172.1"/>
</dbReference>
<organism evidence="11 12">
    <name type="scientific">Aliikangiella coralliicola</name>
    <dbReference type="NCBI Taxonomy" id="2592383"/>
    <lineage>
        <taxon>Bacteria</taxon>
        <taxon>Pseudomonadati</taxon>
        <taxon>Pseudomonadota</taxon>
        <taxon>Gammaproteobacteria</taxon>
        <taxon>Oceanospirillales</taxon>
        <taxon>Pleioneaceae</taxon>
        <taxon>Aliikangiella</taxon>
    </lineage>
</organism>
<dbReference type="PANTHER" id="PTHR38761">
    <property type="entry name" value="GLUTAMATE--CYSTEINE LIGASE"/>
    <property type="match status" value="1"/>
</dbReference>
<dbReference type="InterPro" id="IPR014746">
    <property type="entry name" value="Gln_synth/guanido_kin_cat_dom"/>
</dbReference>
<evidence type="ECO:0000313" key="11">
    <source>
        <dbReference type="EMBL" id="TQV81549.1"/>
    </source>
</evidence>
<keyword evidence="12" id="KW-1185">Reference proteome</keyword>
<evidence type="ECO:0000256" key="9">
    <source>
        <dbReference type="RuleBase" id="RU004391"/>
    </source>
</evidence>
<dbReference type="EC" id="6.3.2.2" evidence="8"/>
<proteinExistence type="inferred from homology"/>
<dbReference type="OrthoDB" id="9803907at2"/>
<dbReference type="Gene3D" id="3.30.590.20">
    <property type="match status" value="1"/>
</dbReference>